<gene>
    <name evidence="1" type="ORF">M9Y10_017031</name>
    <name evidence="2" type="ORF">M9Y10_027872</name>
</gene>
<keyword evidence="3" id="KW-1185">Reference proteome</keyword>
<protein>
    <submittedName>
        <fullName evidence="1">Uncharacterized protein</fullName>
    </submittedName>
</protein>
<dbReference type="EMBL" id="JAPFFF010000043">
    <property type="protein sequence ID" value="KAK8841035.1"/>
    <property type="molecule type" value="Genomic_DNA"/>
</dbReference>
<reference evidence="1 3" key="1">
    <citation type="submission" date="2024-04" db="EMBL/GenBank/DDBJ databases">
        <title>Tritrichomonas musculus Genome.</title>
        <authorList>
            <person name="Alves-Ferreira E."/>
            <person name="Grigg M."/>
            <person name="Lorenzi H."/>
            <person name="Galac M."/>
        </authorList>
    </citation>
    <scope>NUCLEOTIDE SEQUENCE [LARGE SCALE GENOMIC DNA]</scope>
    <source>
        <strain evidence="1 3">EAF2021</strain>
    </source>
</reference>
<evidence type="ECO:0000313" key="2">
    <source>
        <dbReference type="EMBL" id="KAK8841035.1"/>
    </source>
</evidence>
<proteinExistence type="predicted"/>
<dbReference type="Proteomes" id="UP001470230">
    <property type="component" value="Unassembled WGS sequence"/>
</dbReference>
<evidence type="ECO:0000313" key="3">
    <source>
        <dbReference type="Proteomes" id="UP001470230"/>
    </source>
</evidence>
<dbReference type="EMBL" id="JAPFFF010000201">
    <property type="protein sequence ID" value="KAK8835262.1"/>
    <property type="molecule type" value="Genomic_DNA"/>
</dbReference>
<name>A0ABR2GPG6_9EUKA</name>
<organism evidence="1 3">
    <name type="scientific">Tritrichomonas musculus</name>
    <dbReference type="NCBI Taxonomy" id="1915356"/>
    <lineage>
        <taxon>Eukaryota</taxon>
        <taxon>Metamonada</taxon>
        <taxon>Parabasalia</taxon>
        <taxon>Tritrichomonadida</taxon>
        <taxon>Tritrichomonadidae</taxon>
        <taxon>Tritrichomonas</taxon>
    </lineage>
</organism>
<evidence type="ECO:0000313" key="1">
    <source>
        <dbReference type="EMBL" id="KAK8835262.1"/>
    </source>
</evidence>
<sequence length="108" mass="13213">MELQKEYLNKDYQFLNRKRVLKIGFSYHDSLISNFCNKYYYFQNPVIILLKYIHQQVPKEEKVITVKTFYDYEVVEPNINDILTIYFLFHQKMVMKSQVSKYDIVIHS</sequence>
<accession>A0ABR2GPG6</accession>
<comment type="caution">
    <text evidence="1">The sequence shown here is derived from an EMBL/GenBank/DDBJ whole genome shotgun (WGS) entry which is preliminary data.</text>
</comment>